<feature type="domain" description="Gcp-like" evidence="7">
    <location>
        <begin position="34"/>
        <end position="290"/>
    </location>
</feature>
<evidence type="ECO:0000256" key="3">
    <source>
        <dbReference type="ARBA" id="ARBA00022694"/>
    </source>
</evidence>
<keyword evidence="5" id="KW-0012">Acyltransferase</keyword>
<evidence type="ECO:0000313" key="8">
    <source>
        <dbReference type="EMBL" id="KAK1445147.1"/>
    </source>
</evidence>
<dbReference type="InterPro" id="IPR017861">
    <property type="entry name" value="KAE1/TsaD"/>
</dbReference>
<dbReference type="EMBL" id="JAVEPI010000001">
    <property type="protein sequence ID" value="KAK1445147.1"/>
    <property type="molecule type" value="Genomic_DNA"/>
</dbReference>
<dbReference type="AlphaFoldDB" id="A0AAD8PHA0"/>
<dbReference type="PANTHER" id="PTHR11735">
    <property type="entry name" value="TRNA N6-ADENOSINE THREONYLCARBAMOYLTRANSFERASE"/>
    <property type="match status" value="1"/>
</dbReference>
<evidence type="ECO:0000256" key="2">
    <source>
        <dbReference type="ARBA" id="ARBA00022679"/>
    </source>
</evidence>
<reference evidence="8" key="1">
    <citation type="submission" date="2023-08" db="EMBL/GenBank/DDBJ databases">
        <title>Draft sequence of the Babesia gibsoni genome.</title>
        <authorList>
            <person name="Yamagishi J.Y."/>
            <person name="Xuan X.X."/>
        </authorList>
    </citation>
    <scope>NUCLEOTIDE SEQUENCE</scope>
    <source>
        <strain evidence="8">Azabu</strain>
    </source>
</reference>
<keyword evidence="9" id="KW-1185">Reference proteome</keyword>
<evidence type="ECO:0000256" key="1">
    <source>
        <dbReference type="ARBA" id="ARBA00012156"/>
    </source>
</evidence>
<dbReference type="InterPro" id="IPR000905">
    <property type="entry name" value="Gcp-like_dom"/>
</dbReference>
<sequence length="518" mass="58846">MESGSKIGKDYYILAIETSCDDACAAIVSSNGDIVAEEHASNPESLVKYGGIKPDEYYRFHMEHIDAIIQRVIEKAGVNMSEVKRVAVTRGPGMNICLKVGHKAAVNVAEKYGIPVIGENHLAGHCLSPFIKGHQFKVTYGKKAQPSRELRYPFLALLLSGGHSQIYVVESASRFHMLGDTMDHYAGNVLHKCAKELGLSVHNGGGPSIEEAAKRVDGEPLFDMTEPCKNMCFISFCFSGIQTQLRDLVHELREQYGEDIQRSHPDIVDHLAHTCQEGVSCNERLRDLLAEMLHKREKNEKERRFAFINRMYGYIKKSGLLRRFSRSDTRDNILIRNLVERMTNVEDLSQFLRLLWSQDLYPDLLQRREGIHLSVQQKNALYCASIQAYLSLINDSAFDNLRRNLHQQKRGASQPLQPDMNVMTELEKLEGQDGSELISKKIKSKMNENRPWELFTTSGKYCTDNAVMIAYSLLEKHRAGMDGLSDCIFKEPVTDKWNLSKRRHWELLSDISVLHSLT</sequence>
<comment type="catalytic activity">
    <reaction evidence="6">
        <text>L-threonylcarbamoyladenylate + adenosine(37) in tRNA = N(6)-L-threonylcarbamoyladenosine(37) in tRNA + AMP + H(+)</text>
        <dbReference type="Rhea" id="RHEA:37059"/>
        <dbReference type="Rhea" id="RHEA-COMP:10162"/>
        <dbReference type="Rhea" id="RHEA-COMP:10163"/>
        <dbReference type="ChEBI" id="CHEBI:15378"/>
        <dbReference type="ChEBI" id="CHEBI:73682"/>
        <dbReference type="ChEBI" id="CHEBI:74411"/>
        <dbReference type="ChEBI" id="CHEBI:74418"/>
        <dbReference type="ChEBI" id="CHEBI:456215"/>
        <dbReference type="EC" id="2.3.1.234"/>
    </reaction>
</comment>
<organism evidence="8 9">
    <name type="scientific">Babesia gibsoni</name>
    <dbReference type="NCBI Taxonomy" id="33632"/>
    <lineage>
        <taxon>Eukaryota</taxon>
        <taxon>Sar</taxon>
        <taxon>Alveolata</taxon>
        <taxon>Apicomplexa</taxon>
        <taxon>Aconoidasida</taxon>
        <taxon>Piroplasmida</taxon>
        <taxon>Babesiidae</taxon>
        <taxon>Babesia</taxon>
    </lineage>
</organism>
<keyword evidence="3" id="KW-0819">tRNA processing</keyword>
<dbReference type="Gene3D" id="3.30.420.40">
    <property type="match status" value="2"/>
</dbReference>
<dbReference type="PANTHER" id="PTHR11735:SF6">
    <property type="entry name" value="TRNA N6-ADENOSINE THREONYLCARBAMOYLTRANSFERASE, MITOCHONDRIAL"/>
    <property type="match status" value="1"/>
</dbReference>
<dbReference type="GO" id="GO:0005739">
    <property type="term" value="C:mitochondrion"/>
    <property type="evidence" value="ECO:0007669"/>
    <property type="project" value="TreeGrafter"/>
</dbReference>
<dbReference type="InterPro" id="IPR043129">
    <property type="entry name" value="ATPase_NBD"/>
</dbReference>
<evidence type="ECO:0000256" key="5">
    <source>
        <dbReference type="ARBA" id="ARBA00023315"/>
    </source>
</evidence>
<evidence type="ECO:0000313" key="9">
    <source>
        <dbReference type="Proteomes" id="UP001230268"/>
    </source>
</evidence>
<evidence type="ECO:0000259" key="7">
    <source>
        <dbReference type="Pfam" id="PF00814"/>
    </source>
</evidence>
<proteinExistence type="predicted"/>
<dbReference type="SUPFAM" id="SSF53067">
    <property type="entry name" value="Actin-like ATPase domain"/>
    <property type="match status" value="2"/>
</dbReference>
<dbReference type="EC" id="2.3.1.234" evidence="1"/>
<dbReference type="Proteomes" id="UP001230268">
    <property type="component" value="Unassembled WGS sequence"/>
</dbReference>
<dbReference type="Pfam" id="PF00814">
    <property type="entry name" value="TsaD"/>
    <property type="match status" value="1"/>
</dbReference>
<evidence type="ECO:0000256" key="4">
    <source>
        <dbReference type="ARBA" id="ARBA00022723"/>
    </source>
</evidence>
<gene>
    <name evidence="8" type="ORF">BgAZ_110530</name>
</gene>
<dbReference type="GO" id="GO:0008033">
    <property type="term" value="P:tRNA processing"/>
    <property type="evidence" value="ECO:0007669"/>
    <property type="project" value="UniProtKB-KW"/>
</dbReference>
<dbReference type="GO" id="GO:0046872">
    <property type="term" value="F:metal ion binding"/>
    <property type="evidence" value="ECO:0007669"/>
    <property type="project" value="UniProtKB-KW"/>
</dbReference>
<dbReference type="PRINTS" id="PR00789">
    <property type="entry name" value="OSIALOPTASE"/>
</dbReference>
<dbReference type="GO" id="GO:0061711">
    <property type="term" value="F:tRNA N(6)-L-threonylcarbamoyladenine synthase activity"/>
    <property type="evidence" value="ECO:0007669"/>
    <property type="project" value="UniProtKB-EC"/>
</dbReference>
<keyword evidence="2" id="KW-0808">Transferase</keyword>
<comment type="caution">
    <text evidence="8">The sequence shown here is derived from an EMBL/GenBank/DDBJ whole genome shotgun (WGS) entry which is preliminary data.</text>
</comment>
<protein>
    <recommendedName>
        <fullName evidence="1">N(6)-L-threonylcarbamoyladenine synthase</fullName>
        <ecNumber evidence="1">2.3.1.234</ecNumber>
    </recommendedName>
</protein>
<evidence type="ECO:0000256" key="6">
    <source>
        <dbReference type="ARBA" id="ARBA00048117"/>
    </source>
</evidence>
<accession>A0AAD8PHA0</accession>
<keyword evidence="4" id="KW-0479">Metal-binding</keyword>
<name>A0AAD8PHA0_BABGI</name>